<keyword evidence="3" id="KW-0472">Membrane</keyword>
<evidence type="ECO:0000259" key="4">
    <source>
        <dbReference type="PROSITE" id="PS50887"/>
    </source>
</evidence>
<dbReference type="GO" id="GO:0052621">
    <property type="term" value="F:diguanylate cyclase activity"/>
    <property type="evidence" value="ECO:0007669"/>
    <property type="project" value="UniProtKB-EC"/>
</dbReference>
<dbReference type="SUPFAM" id="SSF55073">
    <property type="entry name" value="Nucleotide cyclase"/>
    <property type="match status" value="1"/>
</dbReference>
<feature type="transmembrane region" description="Helical" evidence="3">
    <location>
        <begin position="31"/>
        <end position="50"/>
    </location>
</feature>
<dbReference type="RefSeq" id="WP_124927164.1">
    <property type="nucleotide sequence ID" value="NZ_BMOH01000003.1"/>
</dbReference>
<dbReference type="PROSITE" id="PS50887">
    <property type="entry name" value="GGDEF"/>
    <property type="match status" value="1"/>
</dbReference>
<organism evidence="5 6">
    <name type="scientific">Amphritea balenae</name>
    <dbReference type="NCBI Taxonomy" id="452629"/>
    <lineage>
        <taxon>Bacteria</taxon>
        <taxon>Pseudomonadati</taxon>
        <taxon>Pseudomonadota</taxon>
        <taxon>Gammaproteobacteria</taxon>
        <taxon>Oceanospirillales</taxon>
        <taxon>Oceanospirillaceae</taxon>
        <taxon>Amphritea</taxon>
    </lineage>
</organism>
<evidence type="ECO:0000256" key="2">
    <source>
        <dbReference type="ARBA" id="ARBA00034247"/>
    </source>
</evidence>
<feature type="transmembrane region" description="Helical" evidence="3">
    <location>
        <begin position="56"/>
        <end position="76"/>
    </location>
</feature>
<feature type="transmembrane region" description="Helical" evidence="3">
    <location>
        <begin position="111"/>
        <end position="131"/>
    </location>
</feature>
<dbReference type="InterPro" id="IPR043128">
    <property type="entry name" value="Rev_trsase/Diguanyl_cyclase"/>
</dbReference>
<dbReference type="Gene3D" id="3.30.70.270">
    <property type="match status" value="1"/>
</dbReference>
<dbReference type="EC" id="2.7.7.65" evidence="1"/>
<dbReference type="NCBIfam" id="TIGR00254">
    <property type="entry name" value="GGDEF"/>
    <property type="match status" value="1"/>
</dbReference>
<protein>
    <recommendedName>
        <fullName evidence="1">diguanylate cyclase</fullName>
        <ecNumber evidence="1">2.7.7.65</ecNumber>
    </recommendedName>
</protein>
<evidence type="ECO:0000313" key="6">
    <source>
        <dbReference type="Proteomes" id="UP000267535"/>
    </source>
</evidence>
<evidence type="ECO:0000313" key="5">
    <source>
        <dbReference type="EMBL" id="RRC98069.1"/>
    </source>
</evidence>
<dbReference type="InterPro" id="IPR029787">
    <property type="entry name" value="Nucleotide_cyclase"/>
</dbReference>
<dbReference type="InterPro" id="IPR050469">
    <property type="entry name" value="Diguanylate_Cyclase"/>
</dbReference>
<sequence>MKYGLAELDQLEHPDSFEFHKRQILPVFQPLLLFGAAINIIFGISFLYTHPETGQLALVLMALAAFLILCISYYITRCSSDKHFTLIVCGFGVVSILLTIFFFIITPKMIVFTPFTLFYFLFAALIIAPLLNLKQLVPILVILTLSVCFLLIAYSDEGLNLIITYVIYLSGLLIFVYVSIYKVHQNGQMSFELSSNLHKRSMTDELTTVFNRRAWYMATRDVLGKNDPRALPLTVMLLDIDFFKDINGSYGQIAGDRVLVRFVELISAHLREKDLIGRLSSDQFILLMPSLSLAVAETKAEQIRSQIQLNSVTHMGKPVNITCSIGLVSFRSYVNDISSLIQAADYELIEAKRKGRNCICAVEY</sequence>
<accession>A0A3P1SM93</accession>
<name>A0A3P1SM93_9GAMM</name>
<evidence type="ECO:0000256" key="1">
    <source>
        <dbReference type="ARBA" id="ARBA00012528"/>
    </source>
</evidence>
<keyword evidence="3" id="KW-1133">Transmembrane helix</keyword>
<dbReference type="Pfam" id="PF00990">
    <property type="entry name" value="GGDEF"/>
    <property type="match status" value="1"/>
</dbReference>
<keyword evidence="3" id="KW-0812">Transmembrane</keyword>
<dbReference type="CDD" id="cd01949">
    <property type="entry name" value="GGDEF"/>
    <property type="match status" value="1"/>
</dbReference>
<feature type="domain" description="GGDEF" evidence="4">
    <location>
        <begin position="231"/>
        <end position="364"/>
    </location>
</feature>
<comment type="catalytic activity">
    <reaction evidence="2">
        <text>2 GTP = 3',3'-c-di-GMP + 2 diphosphate</text>
        <dbReference type="Rhea" id="RHEA:24898"/>
        <dbReference type="ChEBI" id="CHEBI:33019"/>
        <dbReference type="ChEBI" id="CHEBI:37565"/>
        <dbReference type="ChEBI" id="CHEBI:58805"/>
        <dbReference type="EC" id="2.7.7.65"/>
    </reaction>
</comment>
<dbReference type="SMART" id="SM00267">
    <property type="entry name" value="GGDEF"/>
    <property type="match status" value="1"/>
</dbReference>
<dbReference type="OrthoDB" id="5289013at2"/>
<dbReference type="Proteomes" id="UP000267535">
    <property type="component" value="Unassembled WGS sequence"/>
</dbReference>
<dbReference type="AlphaFoldDB" id="A0A3P1SM93"/>
<gene>
    <name evidence="5" type="ORF">EHS89_15975</name>
</gene>
<keyword evidence="6" id="KW-1185">Reference proteome</keyword>
<proteinExistence type="predicted"/>
<feature type="transmembrane region" description="Helical" evidence="3">
    <location>
        <begin position="83"/>
        <end position="105"/>
    </location>
</feature>
<feature type="transmembrane region" description="Helical" evidence="3">
    <location>
        <begin position="136"/>
        <end position="155"/>
    </location>
</feature>
<reference evidence="5 6" key="1">
    <citation type="submission" date="2018-11" db="EMBL/GenBank/DDBJ databases">
        <title>The draft genome sequence of Amphritea balenae JAMM 1525T.</title>
        <authorList>
            <person name="Fang Z."/>
            <person name="Zhang Y."/>
            <person name="Han X."/>
        </authorList>
    </citation>
    <scope>NUCLEOTIDE SEQUENCE [LARGE SCALE GENOMIC DNA]</scope>
    <source>
        <strain evidence="5 6">JAMM 1525</strain>
    </source>
</reference>
<dbReference type="InterPro" id="IPR000160">
    <property type="entry name" value="GGDEF_dom"/>
</dbReference>
<evidence type="ECO:0000256" key="3">
    <source>
        <dbReference type="SAM" id="Phobius"/>
    </source>
</evidence>
<dbReference type="PANTHER" id="PTHR45138:SF9">
    <property type="entry name" value="DIGUANYLATE CYCLASE DGCM-RELATED"/>
    <property type="match status" value="1"/>
</dbReference>
<comment type="caution">
    <text evidence="5">The sequence shown here is derived from an EMBL/GenBank/DDBJ whole genome shotgun (WGS) entry which is preliminary data.</text>
</comment>
<dbReference type="EMBL" id="RQXV01000009">
    <property type="protein sequence ID" value="RRC98069.1"/>
    <property type="molecule type" value="Genomic_DNA"/>
</dbReference>
<feature type="transmembrane region" description="Helical" evidence="3">
    <location>
        <begin position="161"/>
        <end position="180"/>
    </location>
</feature>
<dbReference type="PANTHER" id="PTHR45138">
    <property type="entry name" value="REGULATORY COMPONENTS OF SENSORY TRANSDUCTION SYSTEM"/>
    <property type="match status" value="1"/>
</dbReference>